<evidence type="ECO:0000313" key="2">
    <source>
        <dbReference type="Proteomes" id="UP000829398"/>
    </source>
</evidence>
<organism evidence="1 2">
    <name type="scientific">Citrus sinensis</name>
    <name type="common">Sweet orange</name>
    <name type="synonym">Citrus aurantium var. sinensis</name>
    <dbReference type="NCBI Taxonomy" id="2711"/>
    <lineage>
        <taxon>Eukaryota</taxon>
        <taxon>Viridiplantae</taxon>
        <taxon>Streptophyta</taxon>
        <taxon>Embryophyta</taxon>
        <taxon>Tracheophyta</taxon>
        <taxon>Spermatophyta</taxon>
        <taxon>Magnoliopsida</taxon>
        <taxon>eudicotyledons</taxon>
        <taxon>Gunneridae</taxon>
        <taxon>Pentapetalae</taxon>
        <taxon>rosids</taxon>
        <taxon>malvids</taxon>
        <taxon>Sapindales</taxon>
        <taxon>Rutaceae</taxon>
        <taxon>Aurantioideae</taxon>
        <taxon>Citrus</taxon>
    </lineage>
</organism>
<proteinExistence type="predicted"/>
<evidence type="ECO:0000313" key="1">
    <source>
        <dbReference type="EMBL" id="KAH9681715.1"/>
    </source>
</evidence>
<reference evidence="2" key="1">
    <citation type="journal article" date="2023" name="Hortic. Res.">
        <title>A chromosome-level phased genome enabling allele-level studies in sweet orange: a case study on citrus Huanglongbing tolerance.</title>
        <authorList>
            <person name="Wu B."/>
            <person name="Yu Q."/>
            <person name="Deng Z."/>
            <person name="Duan Y."/>
            <person name="Luo F."/>
            <person name="Gmitter F. Jr."/>
        </authorList>
    </citation>
    <scope>NUCLEOTIDE SEQUENCE [LARGE SCALE GENOMIC DNA]</scope>
    <source>
        <strain evidence="2">cv. Valencia</strain>
    </source>
</reference>
<gene>
    <name evidence="1" type="ORF">KPL71_027078</name>
</gene>
<name>A0ACB8I3U2_CITSI</name>
<keyword evidence="2" id="KW-1185">Reference proteome</keyword>
<protein>
    <submittedName>
        <fullName evidence="1">Protein SRG1</fullName>
    </submittedName>
</protein>
<accession>A0ACB8I3U2</accession>
<dbReference type="EMBL" id="CM039178">
    <property type="protein sequence ID" value="KAH9681715.1"/>
    <property type="molecule type" value="Genomic_DNA"/>
</dbReference>
<sequence length="377" mass="42857">MEPKPTTLGSSLAVPYVQELVKEPLTAIPPRYLRPDQDPPFACNTNLSQQLPIIDMDKLLSDSGDSTHSELENLHMACRDWGFFQLINHGVSSSLIEKLKQEIPEFFKLPMEEKKKYWQQPGDVEGYGQAFVMSEETKLDWSDMFYMSTLPTYLRKPHLFAKLPLPLRDTLEAHSKEMNNLAQKVLNQMAKALRMDPNDMKELFEGGLQSMRMNYCPPCPQPELVIGLNSHSDAAGLSILLQINEVDGLQIKKDGMWVPIKPLPDAFIINIGDVLEFFFPLYGCFYRLLVFFAMILQIITNGIYRSIEHRGTVNTKKERLSIATFHTPKIEGDLGPAPSLLTPETPALFRRIGVAEYLKGYFGRELRGKSYVDAIRV</sequence>
<comment type="caution">
    <text evidence="1">The sequence shown here is derived from an EMBL/GenBank/DDBJ whole genome shotgun (WGS) entry which is preliminary data.</text>
</comment>
<dbReference type="Proteomes" id="UP000829398">
    <property type="component" value="Chromosome 9"/>
</dbReference>